<name>A0A8S5RZ29_9CAUD</name>
<proteinExistence type="predicted"/>
<keyword evidence="1" id="KW-0472">Membrane</keyword>
<reference evidence="2" key="1">
    <citation type="journal article" date="2021" name="Proc. Natl. Acad. Sci. U.S.A.">
        <title>A Catalog of Tens of Thousands of Viruses from Human Metagenomes Reveals Hidden Associations with Chronic Diseases.</title>
        <authorList>
            <person name="Tisza M.J."/>
            <person name="Buck C.B."/>
        </authorList>
    </citation>
    <scope>NUCLEOTIDE SEQUENCE</scope>
    <source>
        <strain evidence="2">CtNQV2</strain>
    </source>
</reference>
<keyword evidence="1" id="KW-1133">Transmembrane helix</keyword>
<evidence type="ECO:0000313" key="2">
    <source>
        <dbReference type="EMBL" id="DAF43823.1"/>
    </source>
</evidence>
<evidence type="ECO:0000256" key="1">
    <source>
        <dbReference type="SAM" id="Phobius"/>
    </source>
</evidence>
<dbReference type="PROSITE" id="PS51257">
    <property type="entry name" value="PROKAR_LIPOPROTEIN"/>
    <property type="match status" value="1"/>
</dbReference>
<accession>A0A8S5RZ29</accession>
<feature type="transmembrane region" description="Helical" evidence="1">
    <location>
        <begin position="6"/>
        <end position="30"/>
    </location>
</feature>
<protein>
    <submittedName>
        <fullName evidence="2">Uncharacterized protein</fullName>
    </submittedName>
</protein>
<sequence length="32" mass="3976">MKIVDYILLSLIWLIILFLFGCVYYVMFIIRY</sequence>
<organism evidence="2">
    <name type="scientific">Myoviridae sp. ctNQV2</name>
    <dbReference type="NCBI Taxonomy" id="2827683"/>
    <lineage>
        <taxon>Viruses</taxon>
        <taxon>Duplodnaviria</taxon>
        <taxon>Heunggongvirae</taxon>
        <taxon>Uroviricota</taxon>
        <taxon>Caudoviricetes</taxon>
    </lineage>
</organism>
<dbReference type="EMBL" id="BK032510">
    <property type="protein sequence ID" value="DAF43823.1"/>
    <property type="molecule type" value="Genomic_DNA"/>
</dbReference>
<keyword evidence="1" id="KW-0812">Transmembrane</keyword>